<feature type="transmembrane region" description="Helical" evidence="7">
    <location>
        <begin position="35"/>
        <end position="55"/>
    </location>
</feature>
<dbReference type="InterPro" id="IPR027379">
    <property type="entry name" value="CLS_N"/>
</dbReference>
<evidence type="ECO:0000313" key="9">
    <source>
        <dbReference type="EMBL" id="PZR51825.1"/>
    </source>
</evidence>
<evidence type="ECO:0000313" key="10">
    <source>
        <dbReference type="Proteomes" id="UP000248783"/>
    </source>
</evidence>
<organism evidence="9 10">
    <name type="scientific">Xylanimonas oleitrophica</name>
    <dbReference type="NCBI Taxonomy" id="2607479"/>
    <lineage>
        <taxon>Bacteria</taxon>
        <taxon>Bacillati</taxon>
        <taxon>Actinomycetota</taxon>
        <taxon>Actinomycetes</taxon>
        <taxon>Micrococcales</taxon>
        <taxon>Promicromonosporaceae</taxon>
        <taxon>Xylanimonas</taxon>
    </lineage>
</organism>
<evidence type="ECO:0000256" key="4">
    <source>
        <dbReference type="ARBA" id="ARBA00022989"/>
    </source>
</evidence>
<dbReference type="Proteomes" id="UP000248783">
    <property type="component" value="Unassembled WGS sequence"/>
</dbReference>
<accession>A0A2W5WVI1</accession>
<dbReference type="AlphaFoldDB" id="A0A2W5WVI1"/>
<feature type="region of interest" description="Disordered" evidence="6">
    <location>
        <begin position="61"/>
        <end position="142"/>
    </location>
</feature>
<dbReference type="Pfam" id="PF13396">
    <property type="entry name" value="PLDc_N"/>
    <property type="match status" value="1"/>
</dbReference>
<reference evidence="9 10" key="1">
    <citation type="submission" date="2018-06" db="EMBL/GenBank/DDBJ databases">
        <title>Whole genome sequencing of a novel hydrocarbon degrading bacterial strain, PW21 isolated from oil contaminated produced water sample.</title>
        <authorList>
            <person name="Nagkirti P."/>
            <person name="Shaikh A."/>
            <person name="Gowdaman V."/>
            <person name="Engineer A.E."/>
            <person name="Dagar S."/>
            <person name="Dhakephalkar P.K."/>
        </authorList>
    </citation>
    <scope>NUCLEOTIDE SEQUENCE [LARGE SCALE GENOMIC DNA]</scope>
    <source>
        <strain evidence="9 10">PW21</strain>
    </source>
</reference>
<evidence type="ECO:0000256" key="7">
    <source>
        <dbReference type="SAM" id="Phobius"/>
    </source>
</evidence>
<comment type="subcellular location">
    <subcellularLocation>
        <location evidence="1">Cell membrane</location>
        <topology evidence="1">Multi-pass membrane protein</topology>
    </subcellularLocation>
</comment>
<evidence type="ECO:0000256" key="6">
    <source>
        <dbReference type="SAM" id="MobiDB-lite"/>
    </source>
</evidence>
<dbReference type="EMBL" id="QKWH01000015">
    <property type="protein sequence ID" value="PZR51825.1"/>
    <property type="molecule type" value="Genomic_DNA"/>
</dbReference>
<feature type="compositionally biased region" description="Basic and acidic residues" evidence="6">
    <location>
        <begin position="131"/>
        <end position="142"/>
    </location>
</feature>
<comment type="caution">
    <text evidence="9">The sequence shown here is derived from an EMBL/GenBank/DDBJ whole genome shotgun (WGS) entry which is preliminary data.</text>
</comment>
<dbReference type="RefSeq" id="WP_111251977.1">
    <property type="nucleotide sequence ID" value="NZ_QKWH01000015.1"/>
</dbReference>
<keyword evidence="3 7" id="KW-0812">Transmembrane</keyword>
<protein>
    <recommendedName>
        <fullName evidence="8">Cardiolipin synthase N-terminal domain-containing protein</fullName>
    </recommendedName>
</protein>
<proteinExistence type="predicted"/>
<keyword evidence="2" id="KW-1003">Cell membrane</keyword>
<evidence type="ECO:0000259" key="8">
    <source>
        <dbReference type="Pfam" id="PF13396"/>
    </source>
</evidence>
<keyword evidence="10" id="KW-1185">Reference proteome</keyword>
<evidence type="ECO:0000256" key="3">
    <source>
        <dbReference type="ARBA" id="ARBA00022692"/>
    </source>
</evidence>
<evidence type="ECO:0000256" key="1">
    <source>
        <dbReference type="ARBA" id="ARBA00004651"/>
    </source>
</evidence>
<feature type="compositionally biased region" description="Gly residues" evidence="6">
    <location>
        <begin position="106"/>
        <end position="130"/>
    </location>
</feature>
<name>A0A2W5WVI1_9MICO</name>
<evidence type="ECO:0000256" key="2">
    <source>
        <dbReference type="ARBA" id="ARBA00022475"/>
    </source>
</evidence>
<keyword evidence="5 7" id="KW-0472">Membrane</keyword>
<evidence type="ECO:0000256" key="5">
    <source>
        <dbReference type="ARBA" id="ARBA00023136"/>
    </source>
</evidence>
<feature type="domain" description="Cardiolipin synthase N-terminal" evidence="8">
    <location>
        <begin position="13"/>
        <end position="57"/>
    </location>
</feature>
<keyword evidence="4 7" id="KW-1133">Transmembrane helix</keyword>
<sequence length="142" mass="14803">MLRVLIPLVVIGLVVYALADLARVTEDETGGLPKWAWAVIIVLLPGAGSLAWIVFRRAQRGSGGGYDRRSGGPGRRPSPGRPVAPDDDPEFLWRLEQERRRRQRGEAGGSGGAGGSTGGSGETGGTGGKDASGEKGDQDRPA</sequence>
<dbReference type="GO" id="GO:0005886">
    <property type="term" value="C:plasma membrane"/>
    <property type="evidence" value="ECO:0007669"/>
    <property type="project" value="UniProtKB-SubCell"/>
</dbReference>
<gene>
    <name evidence="9" type="ORF">DNL40_14510</name>
</gene>